<organism evidence="1">
    <name type="scientific">freshwater metagenome</name>
    <dbReference type="NCBI Taxonomy" id="449393"/>
    <lineage>
        <taxon>unclassified sequences</taxon>
        <taxon>metagenomes</taxon>
        <taxon>ecological metagenomes</taxon>
    </lineage>
</organism>
<accession>A0A6J7E8Y3</accession>
<sequence>MLDRDADVAVHDGLGEPGCAGGVQHVDRRLVTDRCEAFVTCLTDQRGPLVGTGAEVLHGNGGADRREVLEDLGDLEATVDLFRAVSVAVDVDEHRGLELSEAVDHGPRPELWCATGPHGAERGSGEERYEGLDDVRRVGPHSVRSGYSERLETGRAARHLVLQLRPGERAGRTRLAVLDDGDVVRRHRCAGESVLGVVERATGVPRGRGHRAVRERCRRVVVPPDTEELARLGPETVEVRDRPGMQIVEGLEPVLAGETDDHCVGAAVGHGGIDQSLTGNDGVQPSGKQVLGRLPAEDQPGIDPERSGFWLSWSR</sequence>
<dbReference type="EMBL" id="CAFBLR010000121">
    <property type="protein sequence ID" value="CAB4879567.1"/>
    <property type="molecule type" value="Genomic_DNA"/>
</dbReference>
<dbReference type="AlphaFoldDB" id="A0A6J7E8Y3"/>
<reference evidence="1" key="1">
    <citation type="submission" date="2020-05" db="EMBL/GenBank/DDBJ databases">
        <authorList>
            <person name="Chiriac C."/>
            <person name="Salcher M."/>
            <person name="Ghai R."/>
            <person name="Kavagutti S V."/>
        </authorList>
    </citation>
    <scope>NUCLEOTIDE SEQUENCE</scope>
</reference>
<gene>
    <name evidence="1" type="ORF">UFOPK3417_01236</name>
</gene>
<evidence type="ECO:0000313" key="1">
    <source>
        <dbReference type="EMBL" id="CAB4879567.1"/>
    </source>
</evidence>
<name>A0A6J7E8Y3_9ZZZZ</name>
<protein>
    <submittedName>
        <fullName evidence="1">Unannotated protein</fullName>
    </submittedName>
</protein>
<proteinExistence type="predicted"/>